<evidence type="ECO:0000313" key="2">
    <source>
        <dbReference type="Proteomes" id="UP000834458"/>
    </source>
</evidence>
<dbReference type="EMBL" id="CAHPSC010000002">
    <property type="protein sequence ID" value="CAB5660078.1"/>
    <property type="molecule type" value="Genomic_DNA"/>
</dbReference>
<gene>
    <name evidence="1" type="ORF">GHA_00259</name>
</gene>
<name>A0AA35D3V9_9BURK</name>
<comment type="caution">
    <text evidence="1">The sequence shown here is derived from an EMBL/GenBank/DDBJ whole genome shotgun (WGS) entry which is preliminary data.</text>
</comment>
<organism evidence="1 2">
    <name type="scientific">Comamonas aquatica</name>
    <dbReference type="NCBI Taxonomy" id="225991"/>
    <lineage>
        <taxon>Bacteria</taxon>
        <taxon>Pseudomonadati</taxon>
        <taxon>Pseudomonadota</taxon>
        <taxon>Betaproteobacteria</taxon>
        <taxon>Burkholderiales</taxon>
        <taxon>Comamonadaceae</taxon>
        <taxon>Comamonas</taxon>
    </lineage>
</organism>
<proteinExistence type="predicted"/>
<evidence type="ECO:0000313" key="1">
    <source>
        <dbReference type="EMBL" id="CAB5660078.1"/>
    </source>
</evidence>
<sequence>MPNLYDSLVEALRAHWKAHDNAYPSCIELTAADLQALNAERKLINDTMNFKQAEGWEDVFHGAKLQVGATNCLVLASGERVPVALTGAVSTS</sequence>
<dbReference type="RefSeq" id="WP_234686503.1">
    <property type="nucleotide sequence ID" value="NZ_CAHPRW010000072.1"/>
</dbReference>
<protein>
    <submittedName>
        <fullName evidence="1">Uncharacterized protein</fullName>
    </submittedName>
</protein>
<dbReference type="AlphaFoldDB" id="A0AA35D3V9"/>
<accession>A0AA35D3V9</accession>
<dbReference type="Proteomes" id="UP000834458">
    <property type="component" value="Unassembled WGS sequence"/>
</dbReference>
<reference evidence="1" key="1">
    <citation type="submission" date="2020-05" db="EMBL/GenBank/DDBJ databases">
        <authorList>
            <person name="Delgado-Blas J."/>
        </authorList>
    </citation>
    <scope>NUCLEOTIDE SEQUENCE</scope>
    <source>
        <strain evidence="1">BB1454</strain>
    </source>
</reference>